<evidence type="ECO:0000313" key="6">
    <source>
        <dbReference type="Proteomes" id="UP000242694"/>
    </source>
</evidence>
<evidence type="ECO:0000313" key="4">
    <source>
        <dbReference type="EMBL" id="PTH16647.1"/>
    </source>
</evidence>
<keyword evidence="6" id="KW-1185">Reference proteome</keyword>
<protein>
    <submittedName>
        <fullName evidence="3">50S ribosomal protein L7ae-like protein</fullName>
    </submittedName>
    <submittedName>
        <fullName evidence="2">Ribosomal L7Ae/L30e/S12e/Gadd45 family protein</fullName>
    </submittedName>
</protein>
<dbReference type="EMBL" id="PPQW01000032">
    <property type="protein sequence ID" value="PNZ67329.1"/>
    <property type="molecule type" value="Genomic_DNA"/>
</dbReference>
<proteinExistence type="predicted"/>
<reference evidence="4 6" key="1">
    <citation type="journal article" date="2016" name="Front. Microbiol.">
        <title>Comprehensive Phylogenetic Analysis of Bovine Non-aureus Staphylococci Species Based on Whole-Genome Sequencing.</title>
        <authorList>
            <person name="Naushad S."/>
            <person name="Barkema H.W."/>
            <person name="Luby C."/>
            <person name="Condas L.A."/>
            <person name="Nobrega D.B."/>
            <person name="Carson D.A."/>
            <person name="De Buck J."/>
        </authorList>
    </citation>
    <scope>NUCLEOTIDE SEQUENCE [LARGE SCALE GENOMIC DNA]</scope>
    <source>
        <strain evidence="4 6">SNUC 993</strain>
    </source>
</reference>
<dbReference type="SUPFAM" id="SSF55315">
    <property type="entry name" value="L30e-like"/>
    <property type="match status" value="1"/>
</dbReference>
<reference evidence="2" key="4">
    <citation type="submission" date="2023-07" db="EMBL/GenBank/DDBJ databases">
        <title>Evaluation of the beneficial properties of pineapple isolates.</title>
        <authorList>
            <person name="Adefiranye O."/>
        </authorList>
    </citation>
    <scope>NUCLEOTIDE SEQUENCE</scope>
    <source>
        <strain evidence="2">PAPLE_T1</strain>
    </source>
</reference>
<dbReference type="NCBIfam" id="NF010123">
    <property type="entry name" value="PRK13600.1"/>
    <property type="match status" value="1"/>
</dbReference>
<evidence type="ECO:0000313" key="3">
    <source>
        <dbReference type="EMBL" id="PNZ67329.1"/>
    </source>
</evidence>
<feature type="domain" description="Ribosomal protein eL8/eL30/eS12/Gadd45" evidence="1">
    <location>
        <begin position="10"/>
        <end position="82"/>
    </location>
</feature>
<dbReference type="GO" id="GO:0005840">
    <property type="term" value="C:ribosome"/>
    <property type="evidence" value="ECO:0007669"/>
    <property type="project" value="UniProtKB-KW"/>
</dbReference>
<evidence type="ECO:0000313" key="2">
    <source>
        <dbReference type="EMBL" id="MDN4533733.1"/>
    </source>
</evidence>
<dbReference type="Gene3D" id="3.30.1330.30">
    <property type="match status" value="1"/>
</dbReference>
<dbReference type="EMBL" id="PZDI01000041">
    <property type="protein sequence ID" value="PTH16647.1"/>
    <property type="molecule type" value="Genomic_DNA"/>
</dbReference>
<evidence type="ECO:0000259" key="1">
    <source>
        <dbReference type="Pfam" id="PF01248"/>
    </source>
</evidence>
<dbReference type="InterPro" id="IPR004038">
    <property type="entry name" value="Ribosomal_eL8/eL30/eS12/Gad45"/>
</dbReference>
<reference evidence="4" key="3">
    <citation type="submission" date="2018-03" db="EMBL/GenBank/DDBJ databases">
        <authorList>
            <person name="Naushad S."/>
        </authorList>
    </citation>
    <scope>NUCLEOTIDE SEQUENCE</scope>
    <source>
        <strain evidence="4">SNUC 993</strain>
    </source>
</reference>
<dbReference type="InterPro" id="IPR029064">
    <property type="entry name" value="Ribosomal_eL30-like_sf"/>
</dbReference>
<sequence>MSNEKVASFNKQHYVVGLKQTIKALDLDQVTSLIIAQDVEVFLLSRVLCKINNKNIPITLYESKHALGKAVGINVNAAIVALIK</sequence>
<dbReference type="GeneID" id="64981347"/>
<evidence type="ECO:0000313" key="5">
    <source>
        <dbReference type="Proteomes" id="UP000242470"/>
    </source>
</evidence>
<reference evidence="3 5" key="2">
    <citation type="submission" date="2017-08" db="EMBL/GenBank/DDBJ databases">
        <title>Draft genome sequences of 64 type strains of genus Staph aureus.</title>
        <authorList>
            <person name="Cole K."/>
            <person name="Golubchik T."/>
            <person name="Russell J."/>
            <person name="Foster D."/>
            <person name="Llewelyn M."/>
            <person name="Wilson D."/>
            <person name="Crook D."/>
            <person name="Paul J."/>
        </authorList>
    </citation>
    <scope>NUCLEOTIDE SEQUENCE [LARGE SCALE GENOMIC DNA]</scope>
    <source>
        <strain evidence="3 5">NCTC 12101</strain>
    </source>
</reference>
<accession>A0AAP8PP99</accession>
<gene>
    <name evidence="4" type="ORF">BU607_08235</name>
    <name evidence="3" type="ORF">CD158_06330</name>
    <name evidence="2" type="ORF">QYH67_09200</name>
</gene>
<dbReference type="Proteomes" id="UP001171687">
    <property type="component" value="Unassembled WGS sequence"/>
</dbReference>
<name>A0AAP8PP99_9STAP</name>
<dbReference type="EMBL" id="JAUHQC010000011">
    <property type="protein sequence ID" value="MDN4533733.1"/>
    <property type="molecule type" value="Genomic_DNA"/>
</dbReference>
<dbReference type="Proteomes" id="UP000242470">
    <property type="component" value="Unassembled WGS sequence"/>
</dbReference>
<organism evidence="3 5">
    <name type="scientific">Staphylococcus auricularis</name>
    <dbReference type="NCBI Taxonomy" id="29379"/>
    <lineage>
        <taxon>Bacteria</taxon>
        <taxon>Bacillati</taxon>
        <taxon>Bacillota</taxon>
        <taxon>Bacilli</taxon>
        <taxon>Bacillales</taxon>
        <taxon>Staphylococcaceae</taxon>
        <taxon>Staphylococcus</taxon>
    </lineage>
</organism>
<keyword evidence="3" id="KW-0687">Ribonucleoprotein</keyword>
<dbReference type="AlphaFoldDB" id="A0AAP8PP99"/>
<dbReference type="Pfam" id="PF01248">
    <property type="entry name" value="Ribosomal_L7Ae"/>
    <property type="match status" value="1"/>
</dbReference>
<dbReference type="RefSeq" id="WP_059107360.1">
    <property type="nucleotide sequence ID" value="NZ_AP024589.1"/>
</dbReference>
<comment type="caution">
    <text evidence="3">The sequence shown here is derived from an EMBL/GenBank/DDBJ whole genome shotgun (WGS) entry which is preliminary data.</text>
</comment>
<keyword evidence="3" id="KW-0689">Ribosomal protein</keyword>
<dbReference type="Proteomes" id="UP000242694">
    <property type="component" value="Unassembled WGS sequence"/>
</dbReference>